<sequence length="60" mass="7271">MKSINDEMKKEIFKMISTPGIEIKDVAEKFDLNLDELMKFLEEEYLKYNLDFGRRLCCRF</sequence>
<comment type="caution">
    <text evidence="1">The sequence shown here is derived from an EMBL/GenBank/DDBJ whole genome shotgun (WGS) entry which is preliminary data.</text>
</comment>
<reference evidence="1" key="1">
    <citation type="journal article" date="2014" name="Front. Microbiol.">
        <title>High frequency of phylogenetically diverse reductive dehalogenase-homologous genes in deep subseafloor sedimentary metagenomes.</title>
        <authorList>
            <person name="Kawai M."/>
            <person name="Futagami T."/>
            <person name="Toyoda A."/>
            <person name="Takaki Y."/>
            <person name="Nishi S."/>
            <person name="Hori S."/>
            <person name="Arai W."/>
            <person name="Tsubouchi T."/>
            <person name="Morono Y."/>
            <person name="Uchiyama I."/>
            <person name="Ito T."/>
            <person name="Fujiyama A."/>
            <person name="Inagaki F."/>
            <person name="Takami H."/>
        </authorList>
    </citation>
    <scope>NUCLEOTIDE SEQUENCE</scope>
    <source>
        <strain evidence="1">Expedition CK06-06</strain>
    </source>
</reference>
<proteinExistence type="predicted"/>
<protein>
    <submittedName>
        <fullName evidence="1">Uncharacterized protein</fullName>
    </submittedName>
</protein>
<accession>X0ZIU0</accession>
<organism evidence="1">
    <name type="scientific">marine sediment metagenome</name>
    <dbReference type="NCBI Taxonomy" id="412755"/>
    <lineage>
        <taxon>unclassified sequences</taxon>
        <taxon>metagenomes</taxon>
        <taxon>ecological metagenomes</taxon>
    </lineage>
</organism>
<evidence type="ECO:0000313" key="1">
    <source>
        <dbReference type="EMBL" id="GAG69299.1"/>
    </source>
</evidence>
<name>X0ZIU0_9ZZZZ</name>
<dbReference type="AlphaFoldDB" id="X0ZIU0"/>
<gene>
    <name evidence="1" type="ORF">S01H4_05138</name>
</gene>
<dbReference type="EMBL" id="BART01001461">
    <property type="protein sequence ID" value="GAG69299.1"/>
    <property type="molecule type" value="Genomic_DNA"/>
</dbReference>